<keyword evidence="1" id="KW-0175">Coiled coil</keyword>
<dbReference type="InterPro" id="IPR027417">
    <property type="entry name" value="P-loop_NTPase"/>
</dbReference>
<dbReference type="InterPro" id="IPR006073">
    <property type="entry name" value="GTP-bd"/>
</dbReference>
<comment type="caution">
    <text evidence="4">The sequence shown here is derived from an EMBL/GenBank/DDBJ whole genome shotgun (WGS) entry which is preliminary data.</text>
</comment>
<sequence length="400" mass="45457">MVWELATAGIQQDTAIPLVPRINPPKTKVDTKSAMNTRSLRRPLSAESIGQPHPAMVALMGATGSGKTTFINLVSGGKLVVGRTLHSCTNTVDFSPSFTLGGQEVILVDTPGFDDSTMSETDILNLLAVFLAETYKKEQKLAGIIYLHRITDVRMGGISARNFKIFQKLCGEDTLKNVVIVTNRWEEVLEEKGEARQRELSTKDIFFKPALDRGARIVRHLNTRESAHAILQNLLNNNTPLPLLIQKEMVDEDKRLLDTSAGEELNRELKETMQKHQRELERLGKEMKDMIKNKDDEARKELQDVADSLRRELSVAEQNAQTLSSNYDELKARYHMLLKDTTEATDKKVEELQNQIGDTRLQEAENARLQAQLQHESDRQKQFEDQKRKKRRLIERCVIM</sequence>
<gene>
    <name evidence="4" type="ORF">V5O48_008507</name>
</gene>
<dbReference type="Pfam" id="PF01926">
    <property type="entry name" value="MMR_HSR1"/>
    <property type="match status" value="1"/>
</dbReference>
<dbReference type="CDD" id="cd00882">
    <property type="entry name" value="Ras_like_GTPase"/>
    <property type="match status" value="1"/>
</dbReference>
<name>A0ABR3FDQ5_9AGAR</name>
<feature type="domain" description="G" evidence="3">
    <location>
        <begin position="57"/>
        <end position="149"/>
    </location>
</feature>
<reference evidence="4 5" key="1">
    <citation type="submission" date="2024-02" db="EMBL/GenBank/DDBJ databases">
        <title>A draft genome for the cacao thread blight pathogen Marasmius crinis-equi.</title>
        <authorList>
            <person name="Cohen S.P."/>
            <person name="Baruah I.K."/>
            <person name="Amoako-Attah I."/>
            <person name="Bukari Y."/>
            <person name="Meinhardt L.W."/>
            <person name="Bailey B.A."/>
        </authorList>
    </citation>
    <scope>NUCLEOTIDE SEQUENCE [LARGE SCALE GENOMIC DNA]</scope>
    <source>
        <strain evidence="4 5">GH-76</strain>
    </source>
</reference>
<evidence type="ECO:0000313" key="4">
    <source>
        <dbReference type="EMBL" id="KAL0573452.1"/>
    </source>
</evidence>
<organism evidence="4 5">
    <name type="scientific">Marasmius crinis-equi</name>
    <dbReference type="NCBI Taxonomy" id="585013"/>
    <lineage>
        <taxon>Eukaryota</taxon>
        <taxon>Fungi</taxon>
        <taxon>Dikarya</taxon>
        <taxon>Basidiomycota</taxon>
        <taxon>Agaricomycotina</taxon>
        <taxon>Agaricomycetes</taxon>
        <taxon>Agaricomycetidae</taxon>
        <taxon>Agaricales</taxon>
        <taxon>Marasmiineae</taxon>
        <taxon>Marasmiaceae</taxon>
        <taxon>Marasmius</taxon>
    </lineage>
</organism>
<evidence type="ECO:0000259" key="3">
    <source>
        <dbReference type="Pfam" id="PF01926"/>
    </source>
</evidence>
<feature type="coiled-coil region" evidence="1">
    <location>
        <begin position="262"/>
        <end position="333"/>
    </location>
</feature>
<evidence type="ECO:0000256" key="1">
    <source>
        <dbReference type="SAM" id="Coils"/>
    </source>
</evidence>
<keyword evidence="5" id="KW-1185">Reference proteome</keyword>
<evidence type="ECO:0000313" key="5">
    <source>
        <dbReference type="Proteomes" id="UP001465976"/>
    </source>
</evidence>
<dbReference type="EMBL" id="JBAHYK010000504">
    <property type="protein sequence ID" value="KAL0573452.1"/>
    <property type="molecule type" value="Genomic_DNA"/>
</dbReference>
<evidence type="ECO:0000256" key="2">
    <source>
        <dbReference type="SAM" id="MobiDB-lite"/>
    </source>
</evidence>
<feature type="region of interest" description="Disordered" evidence="2">
    <location>
        <begin position="370"/>
        <end position="389"/>
    </location>
</feature>
<dbReference type="Proteomes" id="UP001465976">
    <property type="component" value="Unassembled WGS sequence"/>
</dbReference>
<dbReference type="Gene3D" id="3.40.50.300">
    <property type="entry name" value="P-loop containing nucleotide triphosphate hydrolases"/>
    <property type="match status" value="1"/>
</dbReference>
<protein>
    <recommendedName>
        <fullName evidence="3">G domain-containing protein</fullName>
    </recommendedName>
</protein>
<proteinExistence type="predicted"/>
<accession>A0ABR3FDQ5</accession>
<feature type="compositionally biased region" description="Basic and acidic residues" evidence="2">
    <location>
        <begin position="375"/>
        <end position="387"/>
    </location>
</feature>
<dbReference type="SUPFAM" id="SSF52540">
    <property type="entry name" value="P-loop containing nucleoside triphosphate hydrolases"/>
    <property type="match status" value="1"/>
</dbReference>